<keyword evidence="5" id="KW-0999">Mitochondrion inner membrane</keyword>
<dbReference type="GeneID" id="25318179"/>
<dbReference type="InterPro" id="IPR050747">
    <property type="entry name" value="Mitochondrial_chaperone_BCS1"/>
</dbReference>
<dbReference type="SMART" id="SM01024">
    <property type="entry name" value="BCS1_N"/>
    <property type="match status" value="1"/>
</dbReference>
<dbReference type="PANTHER" id="PTHR23070">
    <property type="entry name" value="BCS1 AAA-TYPE ATPASE"/>
    <property type="match status" value="1"/>
</dbReference>
<dbReference type="InterPro" id="IPR003960">
    <property type="entry name" value="ATPase_AAA_CS"/>
</dbReference>
<dbReference type="RefSeq" id="XP_013326753.1">
    <property type="nucleotide sequence ID" value="XM_013471299.1"/>
</dbReference>
<dbReference type="Pfam" id="PF08740">
    <property type="entry name" value="BCS1_N"/>
    <property type="match status" value="1"/>
</dbReference>
<dbReference type="GO" id="GO:0016887">
    <property type="term" value="F:ATP hydrolysis activity"/>
    <property type="evidence" value="ECO:0007669"/>
    <property type="project" value="InterPro"/>
</dbReference>
<dbReference type="Proteomes" id="UP000053958">
    <property type="component" value="Unassembled WGS sequence"/>
</dbReference>
<keyword evidence="6" id="KW-0378">Hydrolase</keyword>
<keyword evidence="10" id="KW-0472">Membrane</keyword>
<evidence type="ECO:0000259" key="14">
    <source>
        <dbReference type="SMART" id="SM00382"/>
    </source>
</evidence>
<keyword evidence="4 12" id="KW-0547">Nucleotide-binding</keyword>
<evidence type="ECO:0000256" key="5">
    <source>
        <dbReference type="ARBA" id="ARBA00022792"/>
    </source>
</evidence>
<evidence type="ECO:0000313" key="16">
    <source>
        <dbReference type="EMBL" id="KKA20141.1"/>
    </source>
</evidence>
<evidence type="ECO:0000259" key="15">
    <source>
        <dbReference type="SMART" id="SM01024"/>
    </source>
</evidence>
<keyword evidence="3" id="KW-0812">Transmembrane</keyword>
<evidence type="ECO:0000256" key="6">
    <source>
        <dbReference type="ARBA" id="ARBA00022801"/>
    </source>
</evidence>
<dbReference type="InterPro" id="IPR057495">
    <property type="entry name" value="AAA_lid_BCS1"/>
</dbReference>
<dbReference type="InterPro" id="IPR003959">
    <property type="entry name" value="ATPase_AAA_core"/>
</dbReference>
<accession>A0A0F4YQP4</accession>
<dbReference type="InterPro" id="IPR014851">
    <property type="entry name" value="BCS1_N"/>
</dbReference>
<comment type="similarity">
    <text evidence="2">Belongs to the AAA ATPase family. BCS1 subfamily.</text>
</comment>
<comment type="catalytic activity">
    <reaction evidence="11">
        <text>ATP + H2O = ADP + phosphate + H(+)</text>
        <dbReference type="Rhea" id="RHEA:13065"/>
        <dbReference type="ChEBI" id="CHEBI:15377"/>
        <dbReference type="ChEBI" id="CHEBI:15378"/>
        <dbReference type="ChEBI" id="CHEBI:30616"/>
        <dbReference type="ChEBI" id="CHEBI:43474"/>
        <dbReference type="ChEBI" id="CHEBI:456216"/>
    </reaction>
    <physiologicalReaction direction="left-to-right" evidence="11">
        <dbReference type="Rhea" id="RHEA:13066"/>
    </physiologicalReaction>
</comment>
<dbReference type="Gene3D" id="3.40.50.300">
    <property type="entry name" value="P-loop containing nucleotide triphosphate hydrolases"/>
    <property type="match status" value="1"/>
</dbReference>
<keyword evidence="17" id="KW-1185">Reference proteome</keyword>
<keyword evidence="9" id="KW-0496">Mitochondrion</keyword>
<reference evidence="16 17" key="1">
    <citation type="submission" date="2015-04" db="EMBL/GenBank/DDBJ databases">
        <authorList>
            <person name="Heijne W.H."/>
            <person name="Fedorova N.D."/>
            <person name="Nierman W.C."/>
            <person name="Vollebregt A.W."/>
            <person name="Zhao Z."/>
            <person name="Wu L."/>
            <person name="Kumar M."/>
            <person name="Stam H."/>
            <person name="van den Berg M.A."/>
            <person name="Pel H.J."/>
        </authorList>
    </citation>
    <scope>NUCLEOTIDE SEQUENCE [LARGE SCALE GENOMIC DNA]</scope>
    <source>
        <strain evidence="16 17">CBS 393.64</strain>
    </source>
</reference>
<name>A0A0F4YQP4_RASE3</name>
<keyword evidence="7 12" id="KW-0067">ATP-binding</keyword>
<evidence type="ECO:0000256" key="9">
    <source>
        <dbReference type="ARBA" id="ARBA00023128"/>
    </source>
</evidence>
<evidence type="ECO:0000256" key="1">
    <source>
        <dbReference type="ARBA" id="ARBA00004434"/>
    </source>
</evidence>
<evidence type="ECO:0000256" key="13">
    <source>
        <dbReference type="SAM" id="MobiDB-lite"/>
    </source>
</evidence>
<sequence length="534" mass="59976">MDALRNASFQASPLMPFSGIPLLDSFPSGFSLISSYLPLVFLLTTATASLQFCIPGAVEFLNSFFMSQVEIRMDDEMFDYLMYWISQQSFSRKATRFVAGTKTRSHLVWYDDSDDDDDDEMEKDMPDNFDDYWARRITLDKIKPIRITPAEGQYWFWYKHRLISFARTPDDSKQIITWGTPTERLYLRCLGRDASILKELLREAQQTYVDRDGNKTIIYRGQKSAAGADHDWVRCMARPPRPLSTVVLDDAQKQAFLEDVKEYLHPRTRRWYSNRGIPYRRGYMFYGPPGTGKSSLCFAAAGALHLKIYLVSLNSKSLTEDSLAAMFQSLPRRCIVLLEDVDAAGMTNKRGDSTSDAPPQGPGHAAAIGEETDKDDDKTAQGVSLSALLNIIDGVASSEGRILVMTTNHIEKLDPALLRPGRVDMTIEFGYSDRVSIRDLFLAIYAPLEGDLPDAKIGNGAVNSAYQATSKAELVSLAEEFASRIPSGEFTPAEIQGYLLQHKQEPELAIKGAEAWVQDIREEKARKRAQTASK</sequence>
<proteinExistence type="inferred from homology"/>
<keyword evidence="8" id="KW-1133">Transmembrane helix</keyword>
<evidence type="ECO:0000256" key="11">
    <source>
        <dbReference type="ARBA" id="ARBA00048778"/>
    </source>
</evidence>
<protein>
    <submittedName>
        <fullName evidence="16">BCS1-like ATPase</fullName>
    </submittedName>
</protein>
<dbReference type="GO" id="GO:0005524">
    <property type="term" value="F:ATP binding"/>
    <property type="evidence" value="ECO:0007669"/>
    <property type="project" value="UniProtKB-KW"/>
</dbReference>
<dbReference type="AlphaFoldDB" id="A0A0F4YQP4"/>
<evidence type="ECO:0000256" key="3">
    <source>
        <dbReference type="ARBA" id="ARBA00022692"/>
    </source>
</evidence>
<evidence type="ECO:0000313" key="17">
    <source>
        <dbReference type="Proteomes" id="UP000053958"/>
    </source>
</evidence>
<feature type="region of interest" description="Disordered" evidence="13">
    <location>
        <begin position="347"/>
        <end position="379"/>
    </location>
</feature>
<evidence type="ECO:0000256" key="7">
    <source>
        <dbReference type="ARBA" id="ARBA00022840"/>
    </source>
</evidence>
<dbReference type="Pfam" id="PF00004">
    <property type="entry name" value="AAA"/>
    <property type="match status" value="2"/>
</dbReference>
<gene>
    <name evidence="16" type="ORF">T310_5841</name>
</gene>
<evidence type="ECO:0000256" key="12">
    <source>
        <dbReference type="RuleBase" id="RU003651"/>
    </source>
</evidence>
<dbReference type="SUPFAM" id="SSF52540">
    <property type="entry name" value="P-loop containing nucleoside triphosphate hydrolases"/>
    <property type="match status" value="1"/>
</dbReference>
<feature type="domain" description="AAA+ ATPase" evidence="14">
    <location>
        <begin position="279"/>
        <end position="433"/>
    </location>
</feature>
<comment type="subcellular location">
    <subcellularLocation>
        <location evidence="1">Mitochondrion inner membrane</location>
        <topology evidence="1">Single-pass membrane protein</topology>
    </subcellularLocation>
</comment>
<dbReference type="EMBL" id="LASV01000285">
    <property type="protein sequence ID" value="KKA20141.1"/>
    <property type="molecule type" value="Genomic_DNA"/>
</dbReference>
<dbReference type="OrthoDB" id="10251412at2759"/>
<dbReference type="InterPro" id="IPR003593">
    <property type="entry name" value="AAA+_ATPase"/>
</dbReference>
<organism evidence="16 17">
    <name type="scientific">Rasamsonia emersonii (strain ATCC 16479 / CBS 393.64 / IMI 116815)</name>
    <dbReference type="NCBI Taxonomy" id="1408163"/>
    <lineage>
        <taxon>Eukaryota</taxon>
        <taxon>Fungi</taxon>
        <taxon>Dikarya</taxon>
        <taxon>Ascomycota</taxon>
        <taxon>Pezizomycotina</taxon>
        <taxon>Eurotiomycetes</taxon>
        <taxon>Eurotiomycetidae</taxon>
        <taxon>Eurotiales</taxon>
        <taxon>Trichocomaceae</taxon>
        <taxon>Rasamsonia</taxon>
    </lineage>
</organism>
<evidence type="ECO:0000256" key="10">
    <source>
        <dbReference type="ARBA" id="ARBA00023136"/>
    </source>
</evidence>
<dbReference type="PROSITE" id="PS00674">
    <property type="entry name" value="AAA"/>
    <property type="match status" value="1"/>
</dbReference>
<evidence type="ECO:0000256" key="8">
    <source>
        <dbReference type="ARBA" id="ARBA00022989"/>
    </source>
</evidence>
<dbReference type="STRING" id="1408163.A0A0F4YQP4"/>
<dbReference type="GO" id="GO:0005743">
    <property type="term" value="C:mitochondrial inner membrane"/>
    <property type="evidence" value="ECO:0007669"/>
    <property type="project" value="UniProtKB-SubCell"/>
</dbReference>
<evidence type="ECO:0000256" key="2">
    <source>
        <dbReference type="ARBA" id="ARBA00007448"/>
    </source>
</evidence>
<comment type="caution">
    <text evidence="16">The sequence shown here is derived from an EMBL/GenBank/DDBJ whole genome shotgun (WGS) entry which is preliminary data.</text>
</comment>
<dbReference type="SMART" id="SM00382">
    <property type="entry name" value="AAA"/>
    <property type="match status" value="1"/>
</dbReference>
<dbReference type="InterPro" id="IPR027417">
    <property type="entry name" value="P-loop_NTPase"/>
</dbReference>
<dbReference type="Pfam" id="PF25426">
    <property type="entry name" value="AAA_lid_BCS1"/>
    <property type="match status" value="1"/>
</dbReference>
<feature type="domain" description="BCS1 N-terminal" evidence="15">
    <location>
        <begin position="41"/>
        <end position="246"/>
    </location>
</feature>
<evidence type="ECO:0000256" key="4">
    <source>
        <dbReference type="ARBA" id="ARBA00022741"/>
    </source>
</evidence>